<accession>A2C2L7</accession>
<keyword evidence="1" id="KW-0472">Membrane</keyword>
<dbReference type="EMBL" id="CP000553">
    <property type="protein sequence ID" value="ABM75727.1"/>
    <property type="molecule type" value="Genomic_DNA"/>
</dbReference>
<proteinExistence type="predicted"/>
<keyword evidence="1" id="KW-1133">Transmembrane helix</keyword>
<dbReference type="KEGG" id="pme:NATL1_11691"/>
<organism evidence="2 3">
    <name type="scientific">Prochlorococcus marinus (strain NATL1A)</name>
    <dbReference type="NCBI Taxonomy" id="167555"/>
    <lineage>
        <taxon>Bacteria</taxon>
        <taxon>Bacillati</taxon>
        <taxon>Cyanobacteriota</taxon>
        <taxon>Cyanophyceae</taxon>
        <taxon>Synechococcales</taxon>
        <taxon>Prochlorococcaceae</taxon>
        <taxon>Prochlorococcus</taxon>
    </lineage>
</organism>
<reference evidence="3" key="1">
    <citation type="journal article" date="2007" name="PLoS Genet.">
        <title>Patterns and implications of gene gain and loss in the evolution of Prochlorococcus.</title>
        <authorList>
            <person name="Kettler G.C."/>
            <person name="Martiny A.C."/>
            <person name="Huang K."/>
            <person name="Zucker J."/>
            <person name="Coleman M.L."/>
            <person name="Rodrigue S."/>
            <person name="Chen F."/>
            <person name="Lapidus A."/>
            <person name="Ferriera S."/>
            <person name="Johnson J."/>
            <person name="Steglich C."/>
            <person name="Church G.M."/>
            <person name="Richardson P."/>
            <person name="Chisholm S.W."/>
        </authorList>
    </citation>
    <scope>NUCLEOTIDE SEQUENCE [LARGE SCALE GENOMIC DNA]</scope>
    <source>
        <strain evidence="3">NATL1A</strain>
    </source>
</reference>
<feature type="transmembrane region" description="Helical" evidence="1">
    <location>
        <begin position="26"/>
        <end position="45"/>
    </location>
</feature>
<gene>
    <name evidence="2" type="ordered locus">NATL1_11691</name>
</gene>
<sequence>MFKASEACIRIDKILRTRLKKNKTKLAFLIIAFLIATPIYISQYTRIYNNSNEREKLTVDGMFLD</sequence>
<dbReference type="HOGENOM" id="CLU_2846305_0_0_3"/>
<evidence type="ECO:0000313" key="3">
    <source>
        <dbReference type="Proteomes" id="UP000002592"/>
    </source>
</evidence>
<name>A2C2L7_PROM1</name>
<dbReference type="AlphaFoldDB" id="A2C2L7"/>
<evidence type="ECO:0000313" key="2">
    <source>
        <dbReference type="EMBL" id="ABM75727.1"/>
    </source>
</evidence>
<dbReference type="Proteomes" id="UP000002592">
    <property type="component" value="Chromosome"/>
</dbReference>
<protein>
    <submittedName>
        <fullName evidence="2">Uncharacterized protein</fullName>
    </submittedName>
</protein>
<keyword evidence="1" id="KW-0812">Transmembrane</keyword>
<evidence type="ECO:0000256" key="1">
    <source>
        <dbReference type="SAM" id="Phobius"/>
    </source>
</evidence>